<dbReference type="PANTHER" id="PTHR46696:SF4">
    <property type="entry name" value="BIOTIN BIOSYNTHESIS CYTOCHROME P450"/>
    <property type="match status" value="1"/>
</dbReference>
<dbReference type="InterPro" id="IPR002397">
    <property type="entry name" value="Cyt_P450_B"/>
</dbReference>
<accession>A0A6M2BWK6</accession>
<dbReference type="InterPro" id="IPR036396">
    <property type="entry name" value="Cyt_P450_sf"/>
</dbReference>
<organism evidence="8 9">
    <name type="scientific">Solimonas terrae</name>
    <dbReference type="NCBI Taxonomy" id="1396819"/>
    <lineage>
        <taxon>Bacteria</taxon>
        <taxon>Pseudomonadati</taxon>
        <taxon>Pseudomonadota</taxon>
        <taxon>Gammaproteobacteria</taxon>
        <taxon>Nevskiales</taxon>
        <taxon>Nevskiaceae</taxon>
        <taxon>Solimonas</taxon>
    </lineage>
</organism>
<reference evidence="8 9" key="1">
    <citation type="journal article" date="2014" name="Int. J. Syst. Evol. Microbiol.">
        <title>Solimonas terrae sp. nov., isolated from soil.</title>
        <authorList>
            <person name="Kim S.J."/>
            <person name="Moon J.Y."/>
            <person name="Weon H.Y."/>
            <person name="Ahn J.H."/>
            <person name="Chen W.M."/>
            <person name="Kwon S.W."/>
        </authorList>
    </citation>
    <scope>NUCLEOTIDE SEQUENCE [LARGE SCALE GENOMIC DNA]</scope>
    <source>
        <strain evidence="8 9">KIS83-12</strain>
    </source>
</reference>
<comment type="similarity">
    <text evidence="1 7">Belongs to the cytochrome P450 family.</text>
</comment>
<dbReference type="GO" id="GO:0020037">
    <property type="term" value="F:heme binding"/>
    <property type="evidence" value="ECO:0007669"/>
    <property type="project" value="InterPro"/>
</dbReference>
<dbReference type="CDD" id="cd11078">
    <property type="entry name" value="CYP130-like"/>
    <property type="match status" value="1"/>
</dbReference>
<dbReference type="AlphaFoldDB" id="A0A6M2BWK6"/>
<protein>
    <submittedName>
        <fullName evidence="8">Cytochrome P450</fullName>
    </submittedName>
</protein>
<gene>
    <name evidence="8" type="ORF">G7Y85_19785</name>
</gene>
<evidence type="ECO:0000256" key="7">
    <source>
        <dbReference type="RuleBase" id="RU000461"/>
    </source>
</evidence>
<keyword evidence="3 7" id="KW-0479">Metal-binding</keyword>
<comment type="caution">
    <text evidence="8">The sequence shown here is derived from an EMBL/GenBank/DDBJ whole genome shotgun (WGS) entry which is preliminary data.</text>
</comment>
<keyword evidence="4 7" id="KW-0560">Oxidoreductase</keyword>
<evidence type="ECO:0000256" key="1">
    <source>
        <dbReference type="ARBA" id="ARBA00010617"/>
    </source>
</evidence>
<evidence type="ECO:0000256" key="4">
    <source>
        <dbReference type="ARBA" id="ARBA00023002"/>
    </source>
</evidence>
<dbReference type="InterPro" id="IPR001128">
    <property type="entry name" value="Cyt_P450"/>
</dbReference>
<dbReference type="PRINTS" id="PR00359">
    <property type="entry name" value="BP450"/>
</dbReference>
<evidence type="ECO:0000256" key="3">
    <source>
        <dbReference type="ARBA" id="ARBA00022723"/>
    </source>
</evidence>
<keyword evidence="9" id="KW-1185">Reference proteome</keyword>
<dbReference type="GO" id="GO:0005506">
    <property type="term" value="F:iron ion binding"/>
    <property type="evidence" value="ECO:0007669"/>
    <property type="project" value="InterPro"/>
</dbReference>
<dbReference type="Proteomes" id="UP000472676">
    <property type="component" value="Unassembled WGS sequence"/>
</dbReference>
<dbReference type="PRINTS" id="PR00385">
    <property type="entry name" value="P450"/>
</dbReference>
<keyword evidence="5 7" id="KW-0408">Iron</keyword>
<evidence type="ECO:0000313" key="8">
    <source>
        <dbReference type="EMBL" id="NGY07022.1"/>
    </source>
</evidence>
<dbReference type="SUPFAM" id="SSF48264">
    <property type="entry name" value="Cytochrome P450"/>
    <property type="match status" value="1"/>
</dbReference>
<dbReference type="FunFam" id="1.10.630.10:FF:000018">
    <property type="entry name" value="Cytochrome P450 monooxygenase"/>
    <property type="match status" value="1"/>
</dbReference>
<dbReference type="Pfam" id="PF00067">
    <property type="entry name" value="p450"/>
    <property type="match status" value="1"/>
</dbReference>
<dbReference type="EMBL" id="JAAMOW010000013">
    <property type="protein sequence ID" value="NGY07022.1"/>
    <property type="molecule type" value="Genomic_DNA"/>
</dbReference>
<evidence type="ECO:0000256" key="2">
    <source>
        <dbReference type="ARBA" id="ARBA00022617"/>
    </source>
</evidence>
<keyword evidence="6 7" id="KW-0503">Monooxygenase</keyword>
<proteinExistence type="inferred from homology"/>
<evidence type="ECO:0000256" key="6">
    <source>
        <dbReference type="ARBA" id="ARBA00023033"/>
    </source>
</evidence>
<sequence>MSTQTVDAVYYDPYKPEITTDPYPVFRRLREEAPLYYNEEFDFYAVSRFDDVERGLNDRETYSSGRGAILEIIKSGAEFPPGVLIFEDPPVHTMHRNLLQRLFTPKRMNALEARIHRICAQCLDPLSRSAGFDLIEDYGAHMPMRVIGELLGIPEQDHGSVRDRVDQSLRTEVGKPMAFNESNYTGEGFEEYIDWRAKHPADDVMTELMNAEFKDETGITRKLTREEILTMVNVLAGAGNETTTRLIGWTGKVLAEHPEQRRMIAEDLSLIPQAIEEILRFEPPAPHMARYVTRDVELYGRGVPKGSVMMFLPGSANRDDRRFTDGDRFDIRREPRPHLSFGYGIHACIGRVLARLEGRVALEALIRRFPNWEVDYGNARLSPTSTVRGWETMPIFTGSASRPAASAAAAAQPGAAAGPFTIDGTWKVTVKGPTGPQSTTLTIAHDKGVVTGSQSGQGESSPILDGKLDGNQLSWINQISKPMKMKLTFTAEIENNAMTGKVKAGFMGSFPFTGVKD</sequence>
<dbReference type="PROSITE" id="PS00086">
    <property type="entry name" value="CYTOCHROME_P450"/>
    <property type="match status" value="1"/>
</dbReference>
<evidence type="ECO:0000256" key="5">
    <source>
        <dbReference type="ARBA" id="ARBA00023004"/>
    </source>
</evidence>
<dbReference type="GO" id="GO:0036199">
    <property type="term" value="F:cholest-4-en-3-one 26-monooxygenase activity"/>
    <property type="evidence" value="ECO:0007669"/>
    <property type="project" value="TreeGrafter"/>
</dbReference>
<evidence type="ECO:0000313" key="9">
    <source>
        <dbReference type="Proteomes" id="UP000472676"/>
    </source>
</evidence>
<name>A0A6M2BWK6_9GAMM</name>
<dbReference type="InterPro" id="IPR017972">
    <property type="entry name" value="Cyt_P450_CS"/>
</dbReference>
<dbReference type="GO" id="GO:0006707">
    <property type="term" value="P:cholesterol catabolic process"/>
    <property type="evidence" value="ECO:0007669"/>
    <property type="project" value="TreeGrafter"/>
</dbReference>
<keyword evidence="2 7" id="KW-0349">Heme</keyword>
<dbReference type="GO" id="GO:0008395">
    <property type="term" value="F:steroid hydroxylase activity"/>
    <property type="evidence" value="ECO:0007669"/>
    <property type="project" value="TreeGrafter"/>
</dbReference>
<dbReference type="Gene3D" id="1.10.630.10">
    <property type="entry name" value="Cytochrome P450"/>
    <property type="match status" value="1"/>
</dbReference>
<dbReference type="PANTHER" id="PTHR46696">
    <property type="entry name" value="P450, PUTATIVE (EUROFUNG)-RELATED"/>
    <property type="match status" value="1"/>
</dbReference>